<feature type="repeat" description="ANK" evidence="3">
    <location>
        <begin position="835"/>
        <end position="867"/>
    </location>
</feature>
<dbReference type="Pfam" id="PF00023">
    <property type="entry name" value="Ank"/>
    <property type="match status" value="1"/>
</dbReference>
<comment type="caution">
    <text evidence="5">The sequence shown here is derived from an EMBL/GenBank/DDBJ whole genome shotgun (WGS) entry which is preliminary data.</text>
</comment>
<feature type="repeat" description="ANK" evidence="3">
    <location>
        <begin position="1235"/>
        <end position="1261"/>
    </location>
</feature>
<feature type="repeat" description="ANK" evidence="3">
    <location>
        <begin position="802"/>
        <end position="834"/>
    </location>
</feature>
<dbReference type="InterPro" id="IPR002110">
    <property type="entry name" value="Ankyrin_rpt"/>
</dbReference>
<dbReference type="Proteomes" id="UP000801428">
    <property type="component" value="Unassembled WGS sequence"/>
</dbReference>
<dbReference type="Pfam" id="PF12796">
    <property type="entry name" value="Ank_2"/>
    <property type="match status" value="8"/>
</dbReference>
<accession>A0A9P4T674</accession>
<dbReference type="GO" id="GO:0006508">
    <property type="term" value="P:proteolysis"/>
    <property type="evidence" value="ECO:0007669"/>
    <property type="project" value="InterPro"/>
</dbReference>
<keyword evidence="6" id="KW-1185">Reference proteome</keyword>
<evidence type="ECO:0000313" key="5">
    <source>
        <dbReference type="EMBL" id="KAF2995333.1"/>
    </source>
</evidence>
<dbReference type="PROSITE" id="PS50297">
    <property type="entry name" value="ANK_REP_REGION"/>
    <property type="match status" value="13"/>
</dbReference>
<dbReference type="InterPro" id="IPR036770">
    <property type="entry name" value="Ankyrin_rpt-contain_sf"/>
</dbReference>
<feature type="repeat" description="ANK" evidence="3">
    <location>
        <begin position="1139"/>
        <end position="1171"/>
    </location>
</feature>
<feature type="repeat" description="ANK" evidence="3">
    <location>
        <begin position="867"/>
        <end position="899"/>
    </location>
</feature>
<keyword evidence="2 3" id="KW-0040">ANK repeat</keyword>
<evidence type="ECO:0000259" key="4">
    <source>
        <dbReference type="PROSITE" id="PS50175"/>
    </source>
</evidence>
<dbReference type="SMART" id="SM00248">
    <property type="entry name" value="ANK"/>
    <property type="match status" value="20"/>
</dbReference>
<dbReference type="PANTHER" id="PTHR24198">
    <property type="entry name" value="ANKYRIN REPEAT AND PROTEIN KINASE DOMAIN-CONTAINING PROTEIN"/>
    <property type="match status" value="1"/>
</dbReference>
<feature type="repeat" description="ANK" evidence="3">
    <location>
        <begin position="1107"/>
        <end position="1131"/>
    </location>
</feature>
<dbReference type="InterPro" id="IPR056884">
    <property type="entry name" value="NPHP3-like_N"/>
</dbReference>
<dbReference type="InterPro" id="IPR001995">
    <property type="entry name" value="Peptidase_A2_cat"/>
</dbReference>
<evidence type="ECO:0000313" key="6">
    <source>
        <dbReference type="Proteomes" id="UP000801428"/>
    </source>
</evidence>
<dbReference type="Pfam" id="PF24883">
    <property type="entry name" value="NPHP3_N"/>
    <property type="match status" value="1"/>
</dbReference>
<feature type="repeat" description="ANK" evidence="3">
    <location>
        <begin position="1203"/>
        <end position="1229"/>
    </location>
</feature>
<feature type="repeat" description="ANK" evidence="3">
    <location>
        <begin position="438"/>
        <end position="460"/>
    </location>
</feature>
<name>A0A9P4T674_CURKU</name>
<feature type="repeat" description="ANK" evidence="3">
    <location>
        <begin position="1267"/>
        <end position="1292"/>
    </location>
</feature>
<feature type="repeat" description="ANK" evidence="3">
    <location>
        <begin position="1042"/>
        <end position="1074"/>
    </location>
</feature>
<dbReference type="OrthoDB" id="3691487at2759"/>
<proteinExistence type="predicted"/>
<reference evidence="5" key="1">
    <citation type="submission" date="2019-04" db="EMBL/GenBank/DDBJ databases">
        <title>Sequencing of skin fungus with MAO and IRED activity.</title>
        <authorList>
            <person name="Marsaioli A.J."/>
            <person name="Bonatto J.M.C."/>
            <person name="Reis Junior O."/>
        </authorList>
    </citation>
    <scope>NUCLEOTIDE SEQUENCE</scope>
    <source>
        <strain evidence="5">30M1</strain>
    </source>
</reference>
<evidence type="ECO:0000256" key="3">
    <source>
        <dbReference type="PROSITE-ProRule" id="PRU00023"/>
    </source>
</evidence>
<feature type="repeat" description="ANK" evidence="3">
    <location>
        <begin position="1171"/>
        <end position="1203"/>
    </location>
</feature>
<feature type="repeat" description="ANK" evidence="3">
    <location>
        <begin position="1074"/>
        <end position="1106"/>
    </location>
</feature>
<gene>
    <name evidence="5" type="primary">ANKRD44_1</name>
    <name evidence="5" type="ORF">E8E13_001615</name>
</gene>
<feature type="repeat" description="ANK" evidence="3">
    <location>
        <begin position="900"/>
        <end position="932"/>
    </location>
</feature>
<dbReference type="GO" id="GO:0004190">
    <property type="term" value="F:aspartic-type endopeptidase activity"/>
    <property type="evidence" value="ECO:0007669"/>
    <property type="project" value="InterPro"/>
</dbReference>
<keyword evidence="1" id="KW-0677">Repeat</keyword>
<sequence>MTFEDRNQRYGNYEAGRWEWNVNELRDLLSQVLIGYSSEKPVIIFIDALDECGEEIAKDLLTYFNEQAAHENAQVKVCISSRHYPVIGLENSPAVYMEERNAADISWYVRDRLKDIQSASKRDLFEQSILRKAEGGFQWAFLVTGIMIDGNMKGAKVDKLQSKLASCPGGLGELYAAILQDFTGFEHRQMIKLFEWILFAERPLSAQELREALATNEDIKSVSISGLREHESWSDTLNDFEKHVKDLSRGLVEFKTRDLWEVYNSEEEDWNREAQLIHQSVADFLLDRFLQRESGKENHESDALRGAIQSRISRSCLQYLCISEILNAVQMSRAALSSHYPLISYVIRYVFEHIRKAEQGGIAQNDLLEALRWAPRSSFTRRIASLWSTLDPECMHAPLGWPFSDATALHVLVACGSKSACSARLQTSSEEVNCMDANGNTPLMLAIRDGHQAIALMLIDECKKQRLNHIATGNSNLSKEFQIVHRTIGSVLSSGEADTTSHSGDRFHTKARKTKTVGDLDVANDDGDTALTIALEEQNSEVTVRLIQAGVKLEYLGDPSALVRIAISSRNKALINVLITKGVNLDGAIYHLLVDETVVDHCGTFDLVSQLLRAGADYINSLVPQQPSNSTALPDDHHALILAARKGLSEIVELLIFHGASPMVQNIRGDTALMAAVQDHRREVVQLLLRLAPTSVNIEDNRGHTPVQEAFEMRDMELVEMILSIGDFSDTKRTNNYLLLGASEHSLTSVATRMLQEPATDPDCKDANGRTPLFIAAISGCDAIVYMLLGTHKVTLEFRDEDERTPLMEAVFYGHSKVVEILLDHGANLSSVSRDGSFPLFEAACENNLEMVKLLLAKGADVDFCGERGTALAGAASGGNYESVELLIRSGANVNAEVPGMGSILRNAVVQEKKNMVRLLIQHGADVNARDTTHFTPLESPMRSRDKEMVKLLLQKRADVNDDFAGRLRNEERAKDMLGMLLQRGVEVYHDRGVRLIPENWAGISKESDDLGKELLEASRLGQLSIVQLLWDRGARCTADDGGWYPMHWASEQGHAAMVRFLLDKGAYSGPSDNGWTPLHVAAQRGHQEVVRALLAAGSDMSLMNSNGWTPLLTACSYGQTGVVELLLDSGTYHPPETDEFIPLQVAAANGHLAVVNLLLDRGTDFRADNEGLTPLHVAAEEGHADIVQSLLNAGAAHTTSTTRRTPLFLAALGGHTDVVELLLDTGADHTPEIRGYTPLHAAAGGGHTEIIKLLLGAGADHMPSTDGQTPLQVAAEEGHIDAVRLVLDRGA</sequence>
<evidence type="ECO:0000256" key="2">
    <source>
        <dbReference type="ARBA" id="ARBA00023043"/>
    </source>
</evidence>
<dbReference type="PRINTS" id="PR01415">
    <property type="entry name" value="ANKYRIN"/>
</dbReference>
<dbReference type="PROSITE" id="PS50088">
    <property type="entry name" value="ANK_REPEAT"/>
    <property type="match status" value="13"/>
</dbReference>
<protein>
    <submittedName>
        <fullName evidence="5">Ankyrin repeat domain-containing protein 44</fullName>
    </submittedName>
</protein>
<dbReference type="PROSITE" id="PS50175">
    <property type="entry name" value="ASP_PROT_RETROV"/>
    <property type="match status" value="1"/>
</dbReference>
<dbReference type="EMBL" id="SWKU01000033">
    <property type="protein sequence ID" value="KAF2995333.1"/>
    <property type="molecule type" value="Genomic_DNA"/>
</dbReference>
<dbReference type="PANTHER" id="PTHR24198:SF165">
    <property type="entry name" value="ANKYRIN REPEAT-CONTAINING PROTEIN-RELATED"/>
    <property type="match status" value="1"/>
</dbReference>
<dbReference type="Gene3D" id="1.25.40.20">
    <property type="entry name" value="Ankyrin repeat-containing domain"/>
    <property type="match status" value="7"/>
</dbReference>
<feature type="domain" description="Peptidase A2" evidence="4">
    <location>
        <begin position="1220"/>
        <end position="1231"/>
    </location>
</feature>
<organism evidence="5 6">
    <name type="scientific">Curvularia kusanoi</name>
    <name type="common">Cochliobolus kusanoi</name>
    <dbReference type="NCBI Taxonomy" id="90978"/>
    <lineage>
        <taxon>Eukaryota</taxon>
        <taxon>Fungi</taxon>
        <taxon>Dikarya</taxon>
        <taxon>Ascomycota</taxon>
        <taxon>Pezizomycotina</taxon>
        <taxon>Dothideomycetes</taxon>
        <taxon>Pleosporomycetidae</taxon>
        <taxon>Pleosporales</taxon>
        <taxon>Pleosporineae</taxon>
        <taxon>Pleosporaceae</taxon>
        <taxon>Curvularia</taxon>
    </lineage>
</organism>
<evidence type="ECO:0000256" key="1">
    <source>
        <dbReference type="ARBA" id="ARBA00022737"/>
    </source>
</evidence>
<dbReference type="SUPFAM" id="SSF48403">
    <property type="entry name" value="Ankyrin repeat"/>
    <property type="match status" value="3"/>
</dbReference>